<dbReference type="InterPro" id="IPR016181">
    <property type="entry name" value="Acyl_CoA_acyltransferase"/>
</dbReference>
<dbReference type="Gene3D" id="2.170.150.10">
    <property type="entry name" value="Metal Binding Protein, Guanine Nucleotide Exchange Factor, Chain A"/>
    <property type="match status" value="1"/>
</dbReference>
<keyword evidence="2" id="KW-0344">Guanine-nucleotide releasing factor</keyword>
<dbReference type="SUPFAM" id="SSF51316">
    <property type="entry name" value="Mss4-like"/>
    <property type="match status" value="1"/>
</dbReference>
<evidence type="ECO:0000259" key="6">
    <source>
        <dbReference type="PROSITE" id="PS51186"/>
    </source>
</evidence>
<evidence type="ECO:0000313" key="8">
    <source>
        <dbReference type="Proteomes" id="UP000092993"/>
    </source>
</evidence>
<evidence type="ECO:0000256" key="4">
    <source>
        <dbReference type="ARBA" id="ARBA00022927"/>
    </source>
</evidence>
<dbReference type="GO" id="GO:0005085">
    <property type="term" value="F:guanyl-nucleotide exchange factor activity"/>
    <property type="evidence" value="ECO:0007669"/>
    <property type="project" value="UniProtKB-KW"/>
</dbReference>
<evidence type="ECO:0000313" key="7">
    <source>
        <dbReference type="EMBL" id="OBZ77712.1"/>
    </source>
</evidence>
<reference evidence="7 8" key="1">
    <citation type="submission" date="2016-03" db="EMBL/GenBank/DDBJ databases">
        <title>Whole genome sequencing of Grifola frondosa 9006-11.</title>
        <authorList>
            <person name="Min B."/>
            <person name="Park H."/>
            <person name="Kim J.-G."/>
            <person name="Cho H."/>
            <person name="Oh Y.-L."/>
            <person name="Kong W.-S."/>
            <person name="Choi I.-G."/>
        </authorList>
    </citation>
    <scope>NUCLEOTIDE SEQUENCE [LARGE SCALE GENOMIC DNA]</scope>
    <source>
        <strain evidence="7 8">9006-11</strain>
    </source>
</reference>
<feature type="domain" description="N-acetyltransferase" evidence="6">
    <location>
        <begin position="35"/>
        <end position="185"/>
    </location>
</feature>
<keyword evidence="8" id="KW-1185">Reference proteome</keyword>
<evidence type="ECO:0000256" key="2">
    <source>
        <dbReference type="ARBA" id="ARBA00022658"/>
    </source>
</evidence>
<dbReference type="GO" id="GO:0015031">
    <property type="term" value="P:protein transport"/>
    <property type="evidence" value="ECO:0007669"/>
    <property type="project" value="UniProtKB-KW"/>
</dbReference>
<evidence type="ECO:0000256" key="1">
    <source>
        <dbReference type="ARBA" id="ARBA00022448"/>
    </source>
</evidence>
<dbReference type="Pfam" id="PF13673">
    <property type="entry name" value="Acetyltransf_10"/>
    <property type="match status" value="1"/>
</dbReference>
<dbReference type="InterPro" id="IPR007515">
    <property type="entry name" value="Mss4"/>
</dbReference>
<dbReference type="AlphaFoldDB" id="A0A1C7MLI1"/>
<dbReference type="GO" id="GO:0007264">
    <property type="term" value="P:small GTPase-mediated signal transduction"/>
    <property type="evidence" value="ECO:0007669"/>
    <property type="project" value="InterPro"/>
</dbReference>
<dbReference type="InterPro" id="IPR000182">
    <property type="entry name" value="GNAT_dom"/>
</dbReference>
<gene>
    <name evidence="7" type="primary">SPAC9.02c</name>
    <name evidence="7" type="ORF">A0H81_01990</name>
</gene>
<dbReference type="PROSITE" id="PS51186">
    <property type="entry name" value="GNAT"/>
    <property type="match status" value="1"/>
</dbReference>
<dbReference type="GO" id="GO:0005737">
    <property type="term" value="C:cytoplasm"/>
    <property type="evidence" value="ECO:0007669"/>
    <property type="project" value="TreeGrafter"/>
</dbReference>
<keyword evidence="4" id="KW-0653">Protein transport</keyword>
<dbReference type="PROSITE" id="PS51796">
    <property type="entry name" value="MSS4"/>
    <property type="match status" value="1"/>
</dbReference>
<proteinExistence type="predicted"/>
<dbReference type="STRING" id="5627.A0A1C7MLI1"/>
<dbReference type="InterPro" id="IPR051635">
    <property type="entry name" value="SNAT-like"/>
</dbReference>
<name>A0A1C7MLI1_GRIFR</name>
<evidence type="ECO:0000256" key="3">
    <source>
        <dbReference type="ARBA" id="ARBA00022679"/>
    </source>
</evidence>
<comment type="caution">
    <text evidence="7">The sequence shown here is derived from an EMBL/GenBank/DDBJ whole genome shotgun (WGS) entry which is preliminary data.</text>
</comment>
<sequence>MSIFYDVVSANELQNAFEIEIQGIAVYSQSPPSCKHISGYPDDEAASLEAFRYRQSQVPDLFLGAFLPRDAGRTLIAYVCATLSPAPTLTHESMSTHIPASSSVCIHSVCVSPALRRKRVGLNLVKEYLARVEAAARGGAGYDRVLLIAHEELRGFYEAAGFEWVGKSAVVHGVRPWYEMRKVFNLASPTEVQPPTQGVPAGLWEALQRSNARLKPTPRLLSTFPGGVQDIVSDLGGEGAGSLTNRFDLLCPRVGCASTILKSGVARWVERASVQLEPPGHPVSSPLAALPTPPATMQWWLVTPNARSLKISGSRAQFIAQTDVVVHTELGSKRLKMLLCAECDLGPLGWCEEGGSEFWLACNRVGYRE</sequence>
<accession>A0A1C7MLI1</accession>
<dbReference type="EMBL" id="LUGG01000002">
    <property type="protein sequence ID" value="OBZ77712.1"/>
    <property type="molecule type" value="Genomic_DNA"/>
</dbReference>
<keyword evidence="3 7" id="KW-0808">Transferase</keyword>
<dbReference type="Proteomes" id="UP000092993">
    <property type="component" value="Unassembled WGS sequence"/>
</dbReference>
<dbReference type="OrthoDB" id="30840at2759"/>
<dbReference type="OMA" id="WCEEGGS"/>
<dbReference type="GO" id="GO:0004059">
    <property type="term" value="F:aralkylamine N-acetyltransferase activity"/>
    <property type="evidence" value="ECO:0007669"/>
    <property type="project" value="TreeGrafter"/>
</dbReference>
<dbReference type="Pfam" id="PF04421">
    <property type="entry name" value="Mss4"/>
    <property type="match status" value="1"/>
</dbReference>
<protein>
    <submittedName>
        <fullName evidence="7">Putative N-acetyltransferase C9.02c</fullName>
    </submittedName>
</protein>
<evidence type="ECO:0000256" key="5">
    <source>
        <dbReference type="ARBA" id="ARBA00023315"/>
    </source>
</evidence>
<dbReference type="PANTHER" id="PTHR10908">
    <property type="entry name" value="SEROTONIN N-ACETYLTRANSFERASE"/>
    <property type="match status" value="1"/>
</dbReference>
<dbReference type="InterPro" id="IPR011323">
    <property type="entry name" value="Mss4/transl-control_tumour"/>
</dbReference>
<dbReference type="SUPFAM" id="SSF55729">
    <property type="entry name" value="Acyl-CoA N-acyltransferases (Nat)"/>
    <property type="match status" value="1"/>
</dbReference>
<organism evidence="7 8">
    <name type="scientific">Grifola frondosa</name>
    <name type="common">Maitake</name>
    <name type="synonym">Polyporus frondosus</name>
    <dbReference type="NCBI Taxonomy" id="5627"/>
    <lineage>
        <taxon>Eukaryota</taxon>
        <taxon>Fungi</taxon>
        <taxon>Dikarya</taxon>
        <taxon>Basidiomycota</taxon>
        <taxon>Agaricomycotina</taxon>
        <taxon>Agaricomycetes</taxon>
        <taxon>Polyporales</taxon>
        <taxon>Grifolaceae</taxon>
        <taxon>Grifola</taxon>
    </lineage>
</organism>
<keyword evidence="1" id="KW-0813">Transport</keyword>
<keyword evidence="5" id="KW-0012">Acyltransferase</keyword>
<dbReference type="InterPro" id="IPR011057">
    <property type="entry name" value="Mss4-like_sf"/>
</dbReference>
<dbReference type="PANTHER" id="PTHR10908:SF0">
    <property type="entry name" value="SEROTONIN N-ACETYLTRANSFERASE"/>
    <property type="match status" value="1"/>
</dbReference>
<dbReference type="Gene3D" id="3.40.630.30">
    <property type="match status" value="1"/>
</dbReference>